<reference evidence="2 3" key="1">
    <citation type="submission" date="2018-06" db="EMBL/GenBank/DDBJ databases">
        <title>The draft genome sequence of Crocinitomix sp. SM1701.</title>
        <authorList>
            <person name="Zhang X."/>
        </authorList>
    </citation>
    <scope>NUCLEOTIDE SEQUENCE [LARGE SCALE GENOMIC DNA]</scope>
    <source>
        <strain evidence="2 3">SM1701</strain>
    </source>
</reference>
<feature type="signal peptide" evidence="1">
    <location>
        <begin position="1"/>
        <end position="23"/>
    </location>
</feature>
<evidence type="ECO:0008006" key="4">
    <source>
        <dbReference type="Google" id="ProtNLM"/>
    </source>
</evidence>
<dbReference type="AlphaFoldDB" id="A0A2W1MVM0"/>
<feature type="chain" id="PRO_5016054365" description="AttH domain-containing protein" evidence="1">
    <location>
        <begin position="24"/>
        <end position="390"/>
    </location>
</feature>
<evidence type="ECO:0000256" key="1">
    <source>
        <dbReference type="SAM" id="SignalP"/>
    </source>
</evidence>
<proteinExistence type="predicted"/>
<protein>
    <recommendedName>
        <fullName evidence="4">AttH domain-containing protein</fullName>
    </recommendedName>
</protein>
<accession>A0A2W1MVM0</accession>
<dbReference type="RefSeq" id="WP_111064497.1">
    <property type="nucleotide sequence ID" value="NZ_JBHUCU010000016.1"/>
</dbReference>
<name>A0A2W1MVM0_9FLAO</name>
<keyword evidence="1" id="KW-0732">Signal</keyword>
<gene>
    <name evidence="2" type="ORF">DNU06_15920</name>
</gene>
<evidence type="ECO:0000313" key="2">
    <source>
        <dbReference type="EMBL" id="PZE15867.1"/>
    </source>
</evidence>
<dbReference type="EMBL" id="QKSB01000015">
    <property type="protein sequence ID" value="PZE15867.1"/>
    <property type="molecule type" value="Genomic_DNA"/>
</dbReference>
<evidence type="ECO:0000313" key="3">
    <source>
        <dbReference type="Proteomes" id="UP000249248"/>
    </source>
</evidence>
<sequence>MKAALKTLLSSALLLLLSQSTFGQTVQTNLAKVSNDFEKYHLVEGNVPEKWEDGMRSSGEKGTYEWWYFDSHLADGSTVVIVFYTKFMTSVNKALEPYATISIDKADGSKIEKSVYCKPEDFFAAKDSCHVKIGKSYIVGNLKNYEIHFENEEINFTAQIDRTTESWRPKTGHMVFGEAEDKEFNWVVSVPQGKINASYKYQNETVNTSGSCYHDHNWGNISMVKLFNHWYWSRAQIGPYNVIASEMIADKAFNNDNIIVFNISKDGKTIADNGEQVKLYGTYGKMHPTLNKDISDHLIFIYDNPEDEYRYEYYLFKEKTIVEADLLEAAVGKGLKYGMAKLFTDIEPAYFRFTGKAEIKVYKADQLIEKYASSNAVWELMYFGNPLEQK</sequence>
<dbReference type="InterPro" id="IPR023374">
    <property type="entry name" value="AttH-like_dom_sf"/>
</dbReference>
<organism evidence="2 3">
    <name type="scientific">Putridiphycobacter roseus</name>
    <dbReference type="NCBI Taxonomy" id="2219161"/>
    <lineage>
        <taxon>Bacteria</taxon>
        <taxon>Pseudomonadati</taxon>
        <taxon>Bacteroidota</taxon>
        <taxon>Flavobacteriia</taxon>
        <taxon>Flavobacteriales</taxon>
        <taxon>Crocinitomicaceae</taxon>
        <taxon>Putridiphycobacter</taxon>
    </lineage>
</organism>
<dbReference type="OrthoDB" id="5491608at2"/>
<dbReference type="SUPFAM" id="SSF159245">
    <property type="entry name" value="AttH-like"/>
    <property type="match status" value="1"/>
</dbReference>
<dbReference type="Proteomes" id="UP000249248">
    <property type="component" value="Unassembled WGS sequence"/>
</dbReference>
<comment type="caution">
    <text evidence="2">The sequence shown here is derived from an EMBL/GenBank/DDBJ whole genome shotgun (WGS) entry which is preliminary data.</text>
</comment>
<keyword evidence="3" id="KW-1185">Reference proteome</keyword>
<dbReference type="Gene3D" id="2.40.370.10">
    <property type="entry name" value="AttH-like domain"/>
    <property type="match status" value="1"/>
</dbReference>